<dbReference type="PANTHER" id="PTHR24379">
    <property type="entry name" value="KRAB AND ZINC FINGER DOMAIN-CONTAINING"/>
    <property type="match status" value="1"/>
</dbReference>
<feature type="binding site" evidence="12">
    <location>
        <position position="14"/>
    </location>
    <ligand>
        <name>Zn(2+)</name>
        <dbReference type="ChEBI" id="CHEBI:29105"/>
    </ligand>
</feature>
<evidence type="ECO:0000256" key="2">
    <source>
        <dbReference type="ARBA" id="ARBA00004123"/>
    </source>
</evidence>
<keyword evidence="9" id="KW-0804">Transcription</keyword>
<dbReference type="FunFam" id="3.30.160.60:FF:000621">
    <property type="entry name" value="FLT3-interacting zinc finger 1"/>
    <property type="match status" value="1"/>
</dbReference>
<dbReference type="GO" id="GO:0000977">
    <property type="term" value="F:RNA polymerase II transcription regulatory region sequence-specific DNA binding"/>
    <property type="evidence" value="ECO:0007669"/>
    <property type="project" value="TreeGrafter"/>
</dbReference>
<proteinExistence type="predicted"/>
<feature type="domain" description="C2H2-type" evidence="13">
    <location>
        <begin position="249"/>
        <end position="276"/>
    </location>
</feature>
<feature type="domain" description="C2H2-type" evidence="13">
    <location>
        <begin position="363"/>
        <end position="390"/>
    </location>
</feature>
<evidence type="ECO:0000313" key="16">
    <source>
        <dbReference type="Proteomes" id="UP000639338"/>
    </source>
</evidence>
<evidence type="ECO:0000256" key="3">
    <source>
        <dbReference type="ARBA" id="ARBA00022723"/>
    </source>
</evidence>
<feature type="domain" description="C2H2-type" evidence="13">
    <location>
        <begin position="277"/>
        <end position="304"/>
    </location>
</feature>
<dbReference type="Gene3D" id="3.40.1800.20">
    <property type="match status" value="1"/>
</dbReference>
<dbReference type="SUPFAM" id="SSF57667">
    <property type="entry name" value="beta-beta-alpha zinc fingers"/>
    <property type="match status" value="5"/>
</dbReference>
<evidence type="ECO:0000313" key="15">
    <source>
        <dbReference type="EMBL" id="KAF7997891.1"/>
    </source>
</evidence>
<evidence type="ECO:0000259" key="14">
    <source>
        <dbReference type="PROSITE" id="PS51915"/>
    </source>
</evidence>
<feature type="domain" description="C2H2-type" evidence="13">
    <location>
        <begin position="419"/>
        <end position="446"/>
    </location>
</feature>
<keyword evidence="5 11" id="KW-0863">Zinc-finger</keyword>
<gene>
    <name evidence="15" type="ORF">HCN44_009289</name>
</gene>
<evidence type="ECO:0000256" key="9">
    <source>
        <dbReference type="ARBA" id="ARBA00023163"/>
    </source>
</evidence>
<evidence type="ECO:0000256" key="11">
    <source>
        <dbReference type="PROSITE-ProRule" id="PRU00042"/>
    </source>
</evidence>
<dbReference type="PROSITE" id="PS00028">
    <property type="entry name" value="ZINC_FINGER_C2H2_1"/>
    <property type="match status" value="9"/>
</dbReference>
<dbReference type="GO" id="GO:0000981">
    <property type="term" value="F:DNA-binding transcription factor activity, RNA polymerase II-specific"/>
    <property type="evidence" value="ECO:0007669"/>
    <property type="project" value="TreeGrafter"/>
</dbReference>
<evidence type="ECO:0000256" key="12">
    <source>
        <dbReference type="PROSITE-ProRule" id="PRU01263"/>
    </source>
</evidence>
<comment type="caution">
    <text evidence="15">The sequence shown here is derived from an EMBL/GenBank/DDBJ whole genome shotgun (WGS) entry which is preliminary data.</text>
</comment>
<feature type="domain" description="C2H2-type" evidence="13">
    <location>
        <begin position="391"/>
        <end position="418"/>
    </location>
</feature>
<dbReference type="FunFam" id="3.30.160.60:FF:001498">
    <property type="entry name" value="Zinc finger protein 404"/>
    <property type="match status" value="1"/>
</dbReference>
<evidence type="ECO:0000256" key="8">
    <source>
        <dbReference type="ARBA" id="ARBA00023125"/>
    </source>
</evidence>
<dbReference type="Proteomes" id="UP000639338">
    <property type="component" value="Unassembled WGS sequence"/>
</dbReference>
<dbReference type="SUPFAM" id="SSF57716">
    <property type="entry name" value="Glucocorticoid receptor-like (DNA-binding domain)"/>
    <property type="match status" value="1"/>
</dbReference>
<dbReference type="SMART" id="SM00355">
    <property type="entry name" value="ZnF_C2H2"/>
    <property type="match status" value="10"/>
</dbReference>
<feature type="domain" description="C2H2-type" evidence="13">
    <location>
        <begin position="305"/>
        <end position="332"/>
    </location>
</feature>
<evidence type="ECO:0000256" key="7">
    <source>
        <dbReference type="ARBA" id="ARBA00023015"/>
    </source>
</evidence>
<evidence type="ECO:0000259" key="13">
    <source>
        <dbReference type="PROSITE" id="PS50157"/>
    </source>
</evidence>
<keyword evidence="7" id="KW-0805">Transcription regulation</keyword>
<feature type="binding site" evidence="12">
    <location>
        <position position="11"/>
    </location>
    <ligand>
        <name>Zn(2+)</name>
        <dbReference type="ChEBI" id="CHEBI:29105"/>
    </ligand>
</feature>
<dbReference type="AlphaFoldDB" id="A0A834Y7B1"/>
<comment type="subcellular location">
    <subcellularLocation>
        <location evidence="2">Nucleus</location>
    </subcellularLocation>
</comment>
<dbReference type="FunFam" id="3.30.160.60:FF:000097">
    <property type="entry name" value="Zinc finger protein"/>
    <property type="match status" value="1"/>
</dbReference>
<organism evidence="15 16">
    <name type="scientific">Aphidius gifuensis</name>
    <name type="common">Parasitoid wasp</name>
    <dbReference type="NCBI Taxonomy" id="684658"/>
    <lineage>
        <taxon>Eukaryota</taxon>
        <taxon>Metazoa</taxon>
        <taxon>Ecdysozoa</taxon>
        <taxon>Arthropoda</taxon>
        <taxon>Hexapoda</taxon>
        <taxon>Insecta</taxon>
        <taxon>Pterygota</taxon>
        <taxon>Neoptera</taxon>
        <taxon>Endopterygota</taxon>
        <taxon>Hymenoptera</taxon>
        <taxon>Apocrita</taxon>
        <taxon>Ichneumonoidea</taxon>
        <taxon>Braconidae</taxon>
        <taxon>Aphidiinae</taxon>
        <taxon>Aphidius</taxon>
    </lineage>
</organism>
<dbReference type="InterPro" id="IPR036236">
    <property type="entry name" value="Znf_C2H2_sf"/>
</dbReference>
<feature type="binding site" evidence="12">
    <location>
        <position position="57"/>
    </location>
    <ligand>
        <name>Zn(2+)</name>
        <dbReference type="ChEBI" id="CHEBI:29105"/>
    </ligand>
</feature>
<feature type="domain" description="C2H2-type" evidence="13">
    <location>
        <begin position="475"/>
        <end position="503"/>
    </location>
</feature>
<dbReference type="SMART" id="SM00868">
    <property type="entry name" value="zf-AD"/>
    <property type="match status" value="1"/>
</dbReference>
<evidence type="ECO:0000256" key="4">
    <source>
        <dbReference type="ARBA" id="ARBA00022737"/>
    </source>
</evidence>
<dbReference type="FunFam" id="3.30.160.60:FF:000870">
    <property type="entry name" value="zinc finger protein 197 isoform X1"/>
    <property type="match status" value="2"/>
</dbReference>
<evidence type="ECO:0000256" key="10">
    <source>
        <dbReference type="ARBA" id="ARBA00023242"/>
    </source>
</evidence>
<dbReference type="InterPro" id="IPR012934">
    <property type="entry name" value="Znf_AD"/>
</dbReference>
<reference evidence="15 16" key="1">
    <citation type="submission" date="2020-08" db="EMBL/GenBank/DDBJ databases">
        <title>Aphidius gifuensis genome sequencing and assembly.</title>
        <authorList>
            <person name="Du Z."/>
        </authorList>
    </citation>
    <scope>NUCLEOTIDE SEQUENCE [LARGE SCALE GENOMIC DNA]</scope>
    <source>
        <strain evidence="15">YNYX2018</strain>
        <tissue evidence="15">Adults</tissue>
    </source>
</reference>
<dbReference type="Pfam" id="PF13912">
    <property type="entry name" value="zf-C2H2_6"/>
    <property type="match status" value="1"/>
</dbReference>
<evidence type="ECO:0000256" key="6">
    <source>
        <dbReference type="ARBA" id="ARBA00022833"/>
    </source>
</evidence>
<dbReference type="PROSITE" id="PS51915">
    <property type="entry name" value="ZAD"/>
    <property type="match status" value="1"/>
</dbReference>
<evidence type="ECO:0000256" key="5">
    <source>
        <dbReference type="ARBA" id="ARBA00022771"/>
    </source>
</evidence>
<feature type="domain" description="C2H2-type" evidence="13">
    <location>
        <begin position="447"/>
        <end position="474"/>
    </location>
</feature>
<dbReference type="GO" id="GO:0005634">
    <property type="term" value="C:nucleus"/>
    <property type="evidence" value="ECO:0007669"/>
    <property type="project" value="UniProtKB-SubCell"/>
</dbReference>
<keyword evidence="3 12" id="KW-0479">Metal-binding</keyword>
<evidence type="ECO:0000256" key="1">
    <source>
        <dbReference type="ARBA" id="ARBA00003767"/>
    </source>
</evidence>
<protein>
    <submittedName>
        <fullName evidence="15">Uncharacterized protein</fullName>
    </submittedName>
</protein>
<keyword evidence="6 12" id="KW-0862">Zinc</keyword>
<feature type="binding site" evidence="12">
    <location>
        <position position="60"/>
    </location>
    <ligand>
        <name>Zn(2+)</name>
        <dbReference type="ChEBI" id="CHEBI:29105"/>
    </ligand>
</feature>
<dbReference type="PROSITE" id="PS50157">
    <property type="entry name" value="ZINC_FINGER_C2H2_2"/>
    <property type="match status" value="9"/>
</dbReference>
<comment type="function">
    <text evidence="1">May be involved in transcriptional regulation.</text>
</comment>
<dbReference type="OrthoDB" id="1095242at2759"/>
<feature type="domain" description="C2H2-type" evidence="13">
    <location>
        <begin position="335"/>
        <end position="362"/>
    </location>
</feature>
<keyword evidence="16" id="KW-1185">Reference proteome</keyword>
<keyword evidence="4" id="KW-0677">Repeat</keyword>
<dbReference type="GO" id="GO:0008270">
    <property type="term" value="F:zinc ion binding"/>
    <property type="evidence" value="ECO:0007669"/>
    <property type="project" value="UniProtKB-UniRule"/>
</dbReference>
<dbReference type="InterPro" id="IPR013087">
    <property type="entry name" value="Znf_C2H2_type"/>
</dbReference>
<feature type="domain" description="ZAD" evidence="14">
    <location>
        <begin position="9"/>
        <end position="84"/>
    </location>
</feature>
<name>A0A834Y7B1_APHGI</name>
<dbReference type="PANTHER" id="PTHR24379:SF127">
    <property type="entry name" value="BLOODY FINGERS-RELATED"/>
    <property type="match status" value="1"/>
</dbReference>
<keyword evidence="10" id="KW-0539">Nucleus</keyword>
<sequence>MSGTVKGVYLCRLCGRNSQNYLEIFSDEGVRRKLSTKVQSCLQISVHANDVLPTIACIQCCTKLDESWDFYQRSAKAQIILQNIFEPVDDFHNNDGLFEILVSKQDILVTKDDCVDNKTIKINNDVDNQDEDNVNNPDIIMSSQNFIVSKVRTLSNEEHINIEDKLETVINTNDMEHDDSTDHNYGVAENSVNEDKKNIRVFNHRRSGNRPENMKGYLWSCTICESGIIETHQEYCRHYKNVHNVEPIYKCTTCGKVYEKYRSFARHISMHQSSGQIKCNECGKEFTMKSSLISHAAVHSNERPFKCDTCDRSFKRSSTLLLHIKSHDPDNADIFSCNHCEKTFKVKRSWQTHEKMHKGERDFTCDICGKSFVTRSSLIYHISSHEEEKNYECTICNQKYRTSRLLKRHASTHLDIKPYRCETCGREFREKSSLKSHSRIHTGVMPYSCDICGKRFRFIGILTVHKRQHTGEKPYHCNNCNKSFTNWPNYNKHMKRIHKRDTGNPERKKQYKSANSTKIEEVYVVEEMIDNIVS</sequence>
<dbReference type="EMBL" id="JACMRX010000001">
    <property type="protein sequence ID" value="KAF7997891.1"/>
    <property type="molecule type" value="Genomic_DNA"/>
</dbReference>
<dbReference type="FunFam" id="3.30.160.60:FF:000702">
    <property type="entry name" value="Transcription factor E4F1 isoform 1"/>
    <property type="match status" value="1"/>
</dbReference>
<keyword evidence="8" id="KW-0238">DNA-binding</keyword>
<dbReference type="Gene3D" id="3.30.160.60">
    <property type="entry name" value="Classic Zinc Finger"/>
    <property type="match status" value="8"/>
</dbReference>
<accession>A0A834Y7B1</accession>
<dbReference type="Pfam" id="PF00096">
    <property type="entry name" value="zf-C2H2"/>
    <property type="match status" value="8"/>
</dbReference>
<dbReference type="Pfam" id="PF07776">
    <property type="entry name" value="zf-AD"/>
    <property type="match status" value="1"/>
</dbReference>